<feature type="transmembrane region" description="Helical" evidence="1">
    <location>
        <begin position="138"/>
        <end position="158"/>
    </location>
</feature>
<dbReference type="PANTHER" id="PTHR14969:SF13">
    <property type="entry name" value="AT30094P"/>
    <property type="match status" value="1"/>
</dbReference>
<keyword evidence="1" id="KW-1133">Transmembrane helix</keyword>
<organism evidence="3 4">
    <name type="scientific">Arachidicoccus rhizosphaerae</name>
    <dbReference type="NCBI Taxonomy" id="551991"/>
    <lineage>
        <taxon>Bacteria</taxon>
        <taxon>Pseudomonadati</taxon>
        <taxon>Bacteroidota</taxon>
        <taxon>Chitinophagia</taxon>
        <taxon>Chitinophagales</taxon>
        <taxon>Chitinophagaceae</taxon>
        <taxon>Arachidicoccus</taxon>
    </lineage>
</organism>
<dbReference type="Pfam" id="PF01569">
    <property type="entry name" value="PAP2"/>
    <property type="match status" value="1"/>
</dbReference>
<dbReference type="OrthoDB" id="9789113at2"/>
<dbReference type="InterPro" id="IPR000326">
    <property type="entry name" value="PAP2/HPO"/>
</dbReference>
<dbReference type="CDD" id="cd03395">
    <property type="entry name" value="PAP2_like_4"/>
    <property type="match status" value="1"/>
</dbReference>
<proteinExistence type="predicted"/>
<dbReference type="EMBL" id="FNQY01000002">
    <property type="protein sequence ID" value="SDZ83436.1"/>
    <property type="molecule type" value="Genomic_DNA"/>
</dbReference>
<dbReference type="Gene3D" id="1.20.144.10">
    <property type="entry name" value="Phosphatidic acid phosphatase type 2/haloperoxidase"/>
    <property type="match status" value="1"/>
</dbReference>
<accession>A0A1H3W8M8</accession>
<dbReference type="GO" id="GO:0042392">
    <property type="term" value="F:sphingosine-1-phosphate phosphatase activity"/>
    <property type="evidence" value="ECO:0007669"/>
    <property type="project" value="TreeGrafter"/>
</dbReference>
<dbReference type="SUPFAM" id="SSF48317">
    <property type="entry name" value="Acid phosphatase/Vanadium-dependent haloperoxidase"/>
    <property type="match status" value="1"/>
</dbReference>
<dbReference type="PANTHER" id="PTHR14969">
    <property type="entry name" value="SPHINGOSINE-1-PHOSPHATE PHOSPHOHYDROLASE"/>
    <property type="match status" value="1"/>
</dbReference>
<evidence type="ECO:0000256" key="1">
    <source>
        <dbReference type="SAM" id="Phobius"/>
    </source>
</evidence>
<gene>
    <name evidence="3" type="ORF">SAMN05192529_102226</name>
</gene>
<keyword evidence="1" id="KW-0812">Transmembrane</keyword>
<dbReference type="InterPro" id="IPR036938">
    <property type="entry name" value="PAP2/HPO_sf"/>
</dbReference>
<keyword evidence="1" id="KW-0472">Membrane</keyword>
<protein>
    <submittedName>
        <fullName evidence="3">Undecaprenyl-diphosphatase</fullName>
    </submittedName>
</protein>
<dbReference type="Proteomes" id="UP000199041">
    <property type="component" value="Unassembled WGS sequence"/>
</dbReference>
<dbReference type="STRING" id="551991.SAMN05192529_102226"/>
<evidence type="ECO:0000313" key="3">
    <source>
        <dbReference type="EMBL" id="SDZ83436.1"/>
    </source>
</evidence>
<feature type="transmembrane region" description="Helical" evidence="1">
    <location>
        <begin position="12"/>
        <end position="32"/>
    </location>
</feature>
<name>A0A1H3W8M8_9BACT</name>
<dbReference type="RefSeq" id="WP_091393357.1">
    <property type="nucleotide sequence ID" value="NZ_FNQY01000002.1"/>
</dbReference>
<dbReference type="SMART" id="SM00014">
    <property type="entry name" value="acidPPc"/>
    <property type="match status" value="1"/>
</dbReference>
<evidence type="ECO:0000259" key="2">
    <source>
        <dbReference type="SMART" id="SM00014"/>
    </source>
</evidence>
<keyword evidence="4" id="KW-1185">Reference proteome</keyword>
<feature type="transmembrane region" description="Helical" evidence="1">
    <location>
        <begin position="164"/>
        <end position="182"/>
    </location>
</feature>
<reference evidence="3 4" key="1">
    <citation type="submission" date="2016-10" db="EMBL/GenBank/DDBJ databases">
        <authorList>
            <person name="de Groot N.N."/>
        </authorList>
    </citation>
    <scope>NUCLEOTIDE SEQUENCE [LARGE SCALE GENOMIC DNA]</scope>
    <source>
        <strain evidence="3 4">Vu-144</strain>
    </source>
</reference>
<dbReference type="AlphaFoldDB" id="A0A1H3W8M8"/>
<feature type="domain" description="Phosphatidic acid phosphatase type 2/haloperoxidase" evidence="2">
    <location>
        <begin position="62"/>
        <end position="179"/>
    </location>
</feature>
<sequence>MIFSYFENFDKYLFLKINTVWTSPFLDAVLPWWRDKNTWIPLYIFLALFAFINFGKKALPWFLFVLATAALMDQISSHFLKEFFDRVRPCNDVVMRLKERLLVRHRPQSGSFPSSHASNHFALAVFFFLTLRQYFGKWTWLFFFWAATICYGQLYVGVHYPTDIVAGALLGSLIGWGMYFLFTRFFKMPALDASTKGGKNTIASILPAVQGEAVSPVAQASNTHKTKGL</sequence>
<evidence type="ECO:0000313" key="4">
    <source>
        <dbReference type="Proteomes" id="UP000199041"/>
    </source>
</evidence>